<keyword evidence="7" id="KW-1185">Reference proteome</keyword>
<dbReference type="SUPFAM" id="SSF101690">
    <property type="entry name" value="PAZ domain"/>
    <property type="match status" value="1"/>
</dbReference>
<dbReference type="GO" id="GO:0031047">
    <property type="term" value="P:regulatory ncRNA-mediated gene silencing"/>
    <property type="evidence" value="ECO:0007669"/>
    <property type="project" value="UniProtKB-KW"/>
</dbReference>
<dbReference type="CDD" id="cd04657">
    <property type="entry name" value="Piwi_ago-like"/>
    <property type="match status" value="1"/>
</dbReference>
<evidence type="ECO:0000259" key="4">
    <source>
        <dbReference type="PROSITE" id="PS50821"/>
    </source>
</evidence>
<dbReference type="SUPFAM" id="SSF53098">
    <property type="entry name" value="Ribonuclease H-like"/>
    <property type="match status" value="1"/>
</dbReference>
<dbReference type="SMART" id="SM01163">
    <property type="entry name" value="DUF1785"/>
    <property type="match status" value="1"/>
</dbReference>
<feature type="compositionally biased region" description="Gly residues" evidence="3">
    <location>
        <begin position="48"/>
        <end position="58"/>
    </location>
</feature>
<dbReference type="InterPro" id="IPR012337">
    <property type="entry name" value="RNaseH-like_sf"/>
</dbReference>
<dbReference type="PROSITE" id="PS50821">
    <property type="entry name" value="PAZ"/>
    <property type="match status" value="1"/>
</dbReference>
<dbReference type="InterPro" id="IPR036085">
    <property type="entry name" value="PAZ_dom_sf"/>
</dbReference>
<dbReference type="InterPro" id="IPR045246">
    <property type="entry name" value="Piwi_ago-like"/>
</dbReference>
<feature type="domain" description="Piwi" evidence="5">
    <location>
        <begin position="630"/>
        <end position="943"/>
    </location>
</feature>
<dbReference type="Gene3D" id="2.170.260.10">
    <property type="entry name" value="paz domain"/>
    <property type="match status" value="1"/>
</dbReference>
<dbReference type="AlphaFoldDB" id="A0A8T0I652"/>
<dbReference type="InterPro" id="IPR003165">
    <property type="entry name" value="Piwi"/>
</dbReference>
<dbReference type="InterPro" id="IPR032474">
    <property type="entry name" value="Argonaute_N"/>
</dbReference>
<dbReference type="Gene3D" id="3.40.50.2300">
    <property type="match status" value="1"/>
</dbReference>
<dbReference type="GO" id="GO:0003723">
    <property type="term" value="F:RNA binding"/>
    <property type="evidence" value="ECO:0007669"/>
    <property type="project" value="InterPro"/>
</dbReference>
<dbReference type="CDD" id="cd02846">
    <property type="entry name" value="PAZ_argonaute_like"/>
    <property type="match status" value="1"/>
</dbReference>
<organism evidence="6 7">
    <name type="scientific">Ceratodon purpureus</name>
    <name type="common">Fire moss</name>
    <name type="synonym">Dicranum purpureum</name>
    <dbReference type="NCBI Taxonomy" id="3225"/>
    <lineage>
        <taxon>Eukaryota</taxon>
        <taxon>Viridiplantae</taxon>
        <taxon>Streptophyta</taxon>
        <taxon>Embryophyta</taxon>
        <taxon>Bryophyta</taxon>
        <taxon>Bryophytina</taxon>
        <taxon>Bryopsida</taxon>
        <taxon>Dicranidae</taxon>
        <taxon>Pseudoditrichales</taxon>
        <taxon>Ditrichaceae</taxon>
        <taxon>Ceratodon</taxon>
    </lineage>
</organism>
<dbReference type="SMART" id="SM00950">
    <property type="entry name" value="Piwi"/>
    <property type="match status" value="1"/>
</dbReference>
<protein>
    <submittedName>
        <fullName evidence="6">Uncharacterized protein</fullName>
    </submittedName>
</protein>
<evidence type="ECO:0000256" key="2">
    <source>
        <dbReference type="ARBA" id="ARBA00023158"/>
    </source>
</evidence>
<dbReference type="OrthoDB" id="10252740at2759"/>
<feature type="compositionally biased region" description="Low complexity" evidence="3">
    <location>
        <begin position="66"/>
        <end position="75"/>
    </location>
</feature>
<dbReference type="PANTHER" id="PTHR22891">
    <property type="entry name" value="EUKARYOTIC TRANSLATION INITIATION FACTOR 2C"/>
    <property type="match status" value="1"/>
</dbReference>
<feature type="region of interest" description="Disordered" evidence="3">
    <location>
        <begin position="195"/>
        <end position="215"/>
    </location>
</feature>
<dbReference type="Pfam" id="PF16486">
    <property type="entry name" value="ArgoN"/>
    <property type="match status" value="1"/>
</dbReference>
<comment type="caution">
    <text evidence="6">The sequence shown here is derived from an EMBL/GenBank/DDBJ whole genome shotgun (WGS) entry which is preliminary data.</text>
</comment>
<dbReference type="Proteomes" id="UP000822688">
    <property type="component" value="Chromosome 4"/>
</dbReference>
<comment type="similarity">
    <text evidence="1">Belongs to the argonaute family. Ago subfamily.</text>
</comment>
<proteinExistence type="inferred from homology"/>
<sequence length="986" mass="108355">MEGAGADDEAGLPPPPPVPEGAVPTRAPGYGGGKESCPPAGPSRSGPNDGGAGAGAGAGPSRPSNTRAGPSGASGTAAVAALARLPALPVPSKAQRAGYGTAGRPAQLCVNYFRARLVKAEDVYHYNVSIEPAVTNKKVCRDIFKKLRETFGEAECGGKQGAYDGEKSFFTSGSLNFNSKEFPVFLDDRKGPTFRPGDRGGRLGDSPLRHSPPAGISGEEIVAKRRRTASRGRDFVVKIEFAAKIRMRAIEEMLKGPGAGKADLDQEERALDALRVLDIVLRESASERGYLLVRDNFFHKSLGPVPNLGEGVEAWTGYHSSIRPTGLGLTLNLDLTMTTILKAMLVEEFLCERFNARNLYALQRRDWAKAKAILKNVRVETTHMAVSRTHKISGFSDKVIGELKFTKKMKDDHGNVREEEISVEQYYFDVYSYKLKYPDLPALDVGNKKKPTFIPLELCKIVEGQRYTKSLSSKQRALQIGACKQGPPQRQKLCEDAMDISKYSSDKLIAEFGLQFQNKLADVPGRILPAPQLEFGNGKTEQPREGRWNFNNKAMKEGVTIGSWAVAVFDPRCNDADHVATQLVDSCCRRGMKMGRAGAVEKEPVNAINYSPEQRVERMMRVFKAIAPDFILVILPDKDSPIYVPFKRFCEVRLGIISQCMVKPRQINDQYLGNLALKINLKMGGFNSPLSERMTTCLGDGQSSSTIIFGMDVSHGSPGDANVPSIAAVVATKNWPNVFHYSTQVRTQPAKMEMIEGLFEPGPGGGMVNQCLMAFYSTCKVPRLRKPNHIIVYRDGISESQFAECLEVEFTAFKRVCAQISSGYNPRITFIVAQKRHNTRFFPQTNDKLRNGNVQPGTVVDKGACHPHNYDFFLVSQAGLIGTSRPTHYHVLVNENTRLKPDDIQTLTNNLCYTFGRCTSSISMAAPAAYAHVVATRYRKLVDTWGGGSDTTSLMSGKDGEGIPRPVQELPQLHRNVNNQYSMFFI</sequence>
<dbReference type="InterPro" id="IPR014811">
    <property type="entry name" value="ArgoL1"/>
</dbReference>
<dbReference type="Gene3D" id="3.30.420.10">
    <property type="entry name" value="Ribonuclease H-like superfamily/Ribonuclease H"/>
    <property type="match status" value="1"/>
</dbReference>
<accession>A0A8T0I652</accession>
<gene>
    <name evidence="6" type="ORF">KC19_4G061600</name>
</gene>
<dbReference type="Pfam" id="PF02170">
    <property type="entry name" value="PAZ"/>
    <property type="match status" value="1"/>
</dbReference>
<evidence type="ECO:0000313" key="7">
    <source>
        <dbReference type="Proteomes" id="UP000822688"/>
    </source>
</evidence>
<dbReference type="InterPro" id="IPR003100">
    <property type="entry name" value="PAZ_dom"/>
</dbReference>
<feature type="domain" description="PAZ" evidence="4">
    <location>
        <begin position="345"/>
        <end position="463"/>
    </location>
</feature>
<dbReference type="InterPro" id="IPR032472">
    <property type="entry name" value="ArgoL2"/>
</dbReference>
<dbReference type="Pfam" id="PF08699">
    <property type="entry name" value="ArgoL1"/>
    <property type="match status" value="1"/>
</dbReference>
<dbReference type="SMART" id="SM00949">
    <property type="entry name" value="PAZ"/>
    <property type="match status" value="1"/>
</dbReference>
<dbReference type="EMBL" id="CM026424">
    <property type="protein sequence ID" value="KAG0578944.1"/>
    <property type="molecule type" value="Genomic_DNA"/>
</dbReference>
<keyword evidence="2" id="KW-0943">RNA-mediated gene silencing</keyword>
<dbReference type="Pfam" id="PF16488">
    <property type="entry name" value="ArgoL2"/>
    <property type="match status" value="1"/>
</dbReference>
<dbReference type="PROSITE" id="PS50822">
    <property type="entry name" value="PIWI"/>
    <property type="match status" value="1"/>
</dbReference>
<evidence type="ECO:0000256" key="1">
    <source>
        <dbReference type="ARBA" id="ARBA00008201"/>
    </source>
</evidence>
<feature type="compositionally biased region" description="Acidic residues" evidence="3">
    <location>
        <begin position="1"/>
        <end position="10"/>
    </location>
</feature>
<dbReference type="InterPro" id="IPR036397">
    <property type="entry name" value="RNaseH_sf"/>
</dbReference>
<evidence type="ECO:0000256" key="3">
    <source>
        <dbReference type="SAM" id="MobiDB-lite"/>
    </source>
</evidence>
<evidence type="ECO:0000313" key="6">
    <source>
        <dbReference type="EMBL" id="KAG0578944.1"/>
    </source>
</evidence>
<dbReference type="Pfam" id="PF02171">
    <property type="entry name" value="Piwi"/>
    <property type="match status" value="1"/>
</dbReference>
<reference evidence="6" key="1">
    <citation type="submission" date="2020-06" db="EMBL/GenBank/DDBJ databases">
        <title>WGS assembly of Ceratodon purpureus strain R40.</title>
        <authorList>
            <person name="Carey S.B."/>
            <person name="Jenkins J."/>
            <person name="Shu S."/>
            <person name="Lovell J.T."/>
            <person name="Sreedasyam A."/>
            <person name="Maumus F."/>
            <person name="Tiley G.P."/>
            <person name="Fernandez-Pozo N."/>
            <person name="Barry K."/>
            <person name="Chen C."/>
            <person name="Wang M."/>
            <person name="Lipzen A."/>
            <person name="Daum C."/>
            <person name="Saski C.A."/>
            <person name="Payton A.C."/>
            <person name="Mcbreen J.C."/>
            <person name="Conrad R.E."/>
            <person name="Kollar L.M."/>
            <person name="Olsson S."/>
            <person name="Huttunen S."/>
            <person name="Landis J.B."/>
            <person name="Wickett N.J."/>
            <person name="Johnson M.G."/>
            <person name="Rensing S.A."/>
            <person name="Grimwood J."/>
            <person name="Schmutz J."/>
            <person name="Mcdaniel S.F."/>
        </authorList>
    </citation>
    <scope>NUCLEOTIDE SEQUENCE</scope>
    <source>
        <strain evidence="6">R40</strain>
    </source>
</reference>
<name>A0A8T0I652_CERPU</name>
<evidence type="ECO:0000259" key="5">
    <source>
        <dbReference type="PROSITE" id="PS50822"/>
    </source>
</evidence>
<feature type="region of interest" description="Disordered" evidence="3">
    <location>
        <begin position="1"/>
        <end position="75"/>
    </location>
</feature>